<dbReference type="InterPro" id="IPR057651">
    <property type="entry name" value="Ig_TPPC8_C"/>
</dbReference>
<dbReference type="Pfam" id="PF24545">
    <property type="entry name" value="Ig_TPPC8_1st"/>
    <property type="match status" value="1"/>
</dbReference>
<dbReference type="PANTHER" id="PTHR12975">
    <property type="entry name" value="TRANSPORT PROTEIN TRAPP"/>
    <property type="match status" value="1"/>
</dbReference>
<dbReference type="GO" id="GO:1990072">
    <property type="term" value="C:TRAPPIII protein complex"/>
    <property type="evidence" value="ECO:0007669"/>
    <property type="project" value="TreeGrafter"/>
</dbReference>
<accession>A0A8H7QTN6</accession>
<dbReference type="Pfam" id="PF24542">
    <property type="entry name" value="Ig_TPPC8_C"/>
    <property type="match status" value="1"/>
</dbReference>
<organism evidence="5 6">
    <name type="scientific">Mucor plumbeus</name>
    <dbReference type="NCBI Taxonomy" id="97098"/>
    <lineage>
        <taxon>Eukaryota</taxon>
        <taxon>Fungi</taxon>
        <taxon>Fungi incertae sedis</taxon>
        <taxon>Mucoromycota</taxon>
        <taxon>Mucoromycotina</taxon>
        <taxon>Mucoromycetes</taxon>
        <taxon>Mucorales</taxon>
        <taxon>Mucorineae</taxon>
        <taxon>Mucoraceae</taxon>
        <taxon>Mucor</taxon>
    </lineage>
</organism>
<feature type="compositionally biased region" description="Low complexity" evidence="1">
    <location>
        <begin position="321"/>
        <end position="331"/>
    </location>
</feature>
<protein>
    <recommendedName>
        <fullName evidence="7">Trafficking protein particle complex subunit 8</fullName>
    </recommendedName>
</protein>
<feature type="domain" description="TPPC8 first Ig-like" evidence="4">
    <location>
        <begin position="747"/>
        <end position="951"/>
    </location>
</feature>
<name>A0A8H7QTN6_9FUNG</name>
<feature type="region of interest" description="Disordered" evidence="1">
    <location>
        <begin position="298"/>
        <end position="332"/>
    </location>
</feature>
<reference evidence="5" key="1">
    <citation type="submission" date="2020-12" db="EMBL/GenBank/DDBJ databases">
        <title>Metabolic potential, ecology and presence of endohyphal bacteria is reflected in genomic diversity of Mucoromycotina.</title>
        <authorList>
            <person name="Muszewska A."/>
            <person name="Okrasinska A."/>
            <person name="Steczkiewicz K."/>
            <person name="Drgas O."/>
            <person name="Orlowska M."/>
            <person name="Perlinska-Lenart U."/>
            <person name="Aleksandrzak-Piekarczyk T."/>
            <person name="Szatraj K."/>
            <person name="Zielenkiewicz U."/>
            <person name="Pilsyk S."/>
            <person name="Malc E."/>
            <person name="Mieczkowski P."/>
            <person name="Kruszewska J.S."/>
            <person name="Biernat P."/>
            <person name="Pawlowska J."/>
        </authorList>
    </citation>
    <scope>NUCLEOTIDE SEQUENCE</scope>
    <source>
        <strain evidence="5">CBS 226.32</strain>
    </source>
</reference>
<dbReference type="Pfam" id="PF24544">
    <property type="entry name" value="Ig_TPPC8_2nd"/>
    <property type="match status" value="1"/>
</dbReference>
<dbReference type="EMBL" id="JAEPRC010000424">
    <property type="protein sequence ID" value="KAG2197548.1"/>
    <property type="molecule type" value="Genomic_DNA"/>
</dbReference>
<sequence>LHLKDMEKPLPSKPSNFSTRDFIARTLGPLVAVAASEDAEELCRVNHIPSFADFIKPFGDMLEGRVTPRDWQGVPIPIDNFNIRFRPINKLEEPNHQAVMNLVQENVKEKGEEYQGLLEEIRTRNDVTEDYLNTPLDDLTPWYADFKNAVLSLRGITEYETFDHPVATMIVISSSNPDPVSTIMQLYNPNVPSFTIDKPYVDTNILRYYVILHDPNRTSIEQSTAVFEKLKRTVGLHCYLLRINSNPRDPLDDDSIEDLSEDEIRSIWEQGLSESYNIESKLQSFSTSSSTTSVNLMEAATSPSLPSSPVISTASSTPGHSRSTSVSSNISNPLQPTVIHGTSIQSLPIDLLNEEAENTSNIEENTTTAIEALAFPTIQYGRCMTTNDVSNVKAMVREFTSQSMIPFMERNIQHWNEQVASARRGIAGRLFGASRRLFGTSARNPTPQSVQTITVHGANVPVGANTLTIYPYAAPEAQMRKLADYAFMLRDYKFAHTIYDTVRRDYATEKAYKYHAGTQEMMGICLLMTNQPLTNKTDVDRHFELAVQQYLGRCRSPYHATRTTVMYYELLKARRLWKDIPTALVRMTGEDSDLRSGLFLEQAAHCFLRAHKPMVRKYGFHLVMAGHRYGKASQRLHAYRSYKMASFVLESNSWSVAKSHIQFALGRQAFHLGRLEDAVAYFSNVLTDTKQTPQQQVAHIREFLFIYKQYAASVGIDPLKESLPHLAIPIIEDRDIQVTLSNAQSNTALREEWTSMELELLEESIANGYISSSKKAMAVQQQDDHRVVSAVGEPAIVHIELFNPLQVSISLGQLILGCQYQKSTEVQEVTADAYEVMPEGKQQGESDMYEFENFELQKIKEITLEPLEKKMINLAIVPRHEGSVQINGLHYTLNELVHTFRPFHKKGRRLNKTKEEMMSVVYAPDRSLDILVTSPMPLLDLAFHHVPENILSGEVIQTVLEINNKGNKGLTALRLKTSHPSFICVGNPEDMDKDIYASDQSNAPNQVELQNKLFDASVISIPLPAKKDEERSNENGVVIPGETTLVPLWIRGDRIGKHTFKFLFSYQSDEDNAMIAHRTLRYTVHVQVLPSLKINAFTRPSTTAVNEYILGIEIENLQTVANFDVTQLTATSPIWSITPLSIDLSSEEDILAKTVIPPRQTTFAYYKIRKSEKVDTSCPEAWTSGALGNLLNKGNTKSLPPPILLNLSKLAFRQNDIPFDATPLKSFALNSRMYWRQGSLETQFPNISRDKYSHLFTLYNSGDVDLTLYWDIPQMKRHGHHYIIGVNLGVQQNPFQGNSSDLVVKESRSLFEATAKERALLVSSLTRNRALKDESPIKLKISSPDYQAHDFDKEGLLKVPISVSLNNCSWNRTSKYTLELLPWSKPEKASKAGSFNIFPFHWTGSTVFSGTLKPEEKLDIQAFATFQLPGVYDINRWKLTVRTDDKDDAEVFVHQPSLPQLITTTDI</sequence>
<evidence type="ECO:0000259" key="4">
    <source>
        <dbReference type="Pfam" id="PF24545"/>
    </source>
</evidence>
<dbReference type="InterPro" id="IPR058538">
    <property type="entry name" value="Ig_TPPC8_2nd"/>
</dbReference>
<keyword evidence="6" id="KW-1185">Reference proteome</keyword>
<evidence type="ECO:0000313" key="6">
    <source>
        <dbReference type="Proteomes" id="UP000650833"/>
    </source>
</evidence>
<evidence type="ECO:0000259" key="2">
    <source>
        <dbReference type="Pfam" id="PF24542"/>
    </source>
</evidence>
<feature type="domain" description="TPPC8 C-terminal Ig-like" evidence="2">
    <location>
        <begin position="1337"/>
        <end position="1442"/>
    </location>
</feature>
<dbReference type="PANTHER" id="PTHR12975:SF6">
    <property type="entry name" value="TRAFFICKING PROTEIN PARTICLE COMPLEX SUBUNIT 8"/>
    <property type="match status" value="1"/>
</dbReference>
<gene>
    <name evidence="5" type="ORF">INT46_009478</name>
</gene>
<proteinExistence type="predicted"/>
<dbReference type="OrthoDB" id="203724at2759"/>
<dbReference type="Proteomes" id="UP000650833">
    <property type="component" value="Unassembled WGS sequence"/>
</dbReference>
<evidence type="ECO:0008006" key="7">
    <source>
        <dbReference type="Google" id="ProtNLM"/>
    </source>
</evidence>
<feature type="domain" description="TPPC8 second Ig-like" evidence="3">
    <location>
        <begin position="953"/>
        <end position="1080"/>
    </location>
</feature>
<dbReference type="InterPro" id="IPR058541">
    <property type="entry name" value="Ig_TPPC8_1st"/>
</dbReference>
<feature type="compositionally biased region" description="Polar residues" evidence="1">
    <location>
        <begin position="301"/>
        <end position="320"/>
    </location>
</feature>
<dbReference type="InterPro" id="IPR024420">
    <property type="entry name" value="TRAPP_III_complex_Trs85"/>
</dbReference>
<evidence type="ECO:0000259" key="3">
    <source>
        <dbReference type="Pfam" id="PF24544"/>
    </source>
</evidence>
<dbReference type="Pfam" id="PF12739">
    <property type="entry name" value="TRAPPC-Trs85"/>
    <property type="match status" value="1"/>
</dbReference>
<feature type="non-terminal residue" evidence="5">
    <location>
        <position position="1"/>
    </location>
</feature>
<evidence type="ECO:0000256" key="1">
    <source>
        <dbReference type="SAM" id="MobiDB-lite"/>
    </source>
</evidence>
<evidence type="ECO:0000313" key="5">
    <source>
        <dbReference type="EMBL" id="KAG2197548.1"/>
    </source>
</evidence>
<comment type="caution">
    <text evidence="5">The sequence shown here is derived from an EMBL/GenBank/DDBJ whole genome shotgun (WGS) entry which is preliminary data.</text>
</comment>